<dbReference type="AlphaFoldDB" id="A0A2K3MEU1"/>
<keyword evidence="4" id="KW-0346">Stress response</keyword>
<dbReference type="Proteomes" id="UP000236291">
    <property type="component" value="Unassembled WGS sequence"/>
</dbReference>
<dbReference type="SUPFAM" id="SSF100934">
    <property type="entry name" value="Heat shock protein 70kD (HSP70), C-terminal subdomain"/>
    <property type="match status" value="1"/>
</dbReference>
<feature type="region of interest" description="Disordered" evidence="3">
    <location>
        <begin position="97"/>
        <end position="128"/>
    </location>
</feature>
<dbReference type="Pfam" id="PF00012">
    <property type="entry name" value="HSP70"/>
    <property type="match status" value="1"/>
</dbReference>
<name>A0A2K3MEU1_TRIPR</name>
<proteinExistence type="predicted"/>
<evidence type="ECO:0000256" key="3">
    <source>
        <dbReference type="SAM" id="MobiDB-lite"/>
    </source>
</evidence>
<dbReference type="GO" id="GO:0005524">
    <property type="term" value="F:ATP binding"/>
    <property type="evidence" value="ECO:0007669"/>
    <property type="project" value="UniProtKB-KW"/>
</dbReference>
<keyword evidence="1" id="KW-0547">Nucleotide-binding</keyword>
<dbReference type="GO" id="GO:0140662">
    <property type="term" value="F:ATP-dependent protein folding chaperone"/>
    <property type="evidence" value="ECO:0007669"/>
    <property type="project" value="InterPro"/>
</dbReference>
<dbReference type="InterPro" id="IPR029048">
    <property type="entry name" value="HSP70_C_sf"/>
</dbReference>
<evidence type="ECO:0000313" key="4">
    <source>
        <dbReference type="EMBL" id="PNX89315.1"/>
    </source>
</evidence>
<dbReference type="STRING" id="57577.A0A2K3MEU1"/>
<feature type="compositionally biased region" description="Gly residues" evidence="3">
    <location>
        <begin position="97"/>
        <end position="114"/>
    </location>
</feature>
<reference evidence="4 5" key="2">
    <citation type="journal article" date="2017" name="Front. Plant Sci.">
        <title>Gene Classification and Mining of Molecular Markers Useful in Red Clover (Trifolium pratense) Breeding.</title>
        <authorList>
            <person name="Istvanek J."/>
            <person name="Dluhosova J."/>
            <person name="Dluhos P."/>
            <person name="Patkova L."/>
            <person name="Nedelnik J."/>
            <person name="Repkova J."/>
        </authorList>
    </citation>
    <scope>NUCLEOTIDE SEQUENCE [LARGE SCALE GENOMIC DNA]</scope>
    <source>
        <strain evidence="5">cv. Tatra</strain>
        <tissue evidence="4">Young leaves</tissue>
    </source>
</reference>
<gene>
    <name evidence="4" type="ORF">L195_g045434</name>
</gene>
<reference evidence="4 5" key="1">
    <citation type="journal article" date="2014" name="Am. J. Bot.">
        <title>Genome assembly and annotation for red clover (Trifolium pratense; Fabaceae).</title>
        <authorList>
            <person name="Istvanek J."/>
            <person name="Jaros M."/>
            <person name="Krenek A."/>
            <person name="Repkova J."/>
        </authorList>
    </citation>
    <scope>NUCLEOTIDE SEQUENCE [LARGE SCALE GENOMIC DNA]</scope>
    <source>
        <strain evidence="5">cv. Tatra</strain>
        <tissue evidence="4">Young leaves</tissue>
    </source>
</reference>
<evidence type="ECO:0000256" key="2">
    <source>
        <dbReference type="ARBA" id="ARBA00022840"/>
    </source>
</evidence>
<accession>A0A2K3MEU1</accession>
<dbReference type="FunFam" id="1.20.1270.10:FF:000005">
    <property type="entry name" value="heat shock cognate 70 kDa protein-like"/>
    <property type="match status" value="1"/>
</dbReference>
<comment type="caution">
    <text evidence="4">The sequence shown here is derived from an EMBL/GenBank/DDBJ whole genome shotgun (WGS) entry which is preliminary data.</text>
</comment>
<evidence type="ECO:0000256" key="1">
    <source>
        <dbReference type="ARBA" id="ARBA00022741"/>
    </source>
</evidence>
<protein>
    <submittedName>
        <fullName evidence="4">Heat shock protein 70 kDa</fullName>
    </submittedName>
</protein>
<dbReference type="EMBL" id="ASHM01059394">
    <property type="protein sequence ID" value="PNX89315.1"/>
    <property type="molecule type" value="Genomic_DNA"/>
</dbReference>
<sequence>MVKDVERYKAEDEEVKRKVEAKNSLENYAYNMRNTIKDEKIGGKLGSDDKEKIEKAVEEAIHWLEANQLAEMDEFEDKQKELEGICNPITTKMYQGGAGGDVPMGDGMPGGGASNGASFGAGPKIEEV</sequence>
<dbReference type="InterPro" id="IPR013126">
    <property type="entry name" value="Hsp_70_fam"/>
</dbReference>
<dbReference type="OrthoDB" id="3789372at2759"/>
<organism evidence="4 5">
    <name type="scientific">Trifolium pratense</name>
    <name type="common">Red clover</name>
    <dbReference type="NCBI Taxonomy" id="57577"/>
    <lineage>
        <taxon>Eukaryota</taxon>
        <taxon>Viridiplantae</taxon>
        <taxon>Streptophyta</taxon>
        <taxon>Embryophyta</taxon>
        <taxon>Tracheophyta</taxon>
        <taxon>Spermatophyta</taxon>
        <taxon>Magnoliopsida</taxon>
        <taxon>eudicotyledons</taxon>
        <taxon>Gunneridae</taxon>
        <taxon>Pentapetalae</taxon>
        <taxon>rosids</taxon>
        <taxon>fabids</taxon>
        <taxon>Fabales</taxon>
        <taxon>Fabaceae</taxon>
        <taxon>Papilionoideae</taxon>
        <taxon>50 kb inversion clade</taxon>
        <taxon>NPAAA clade</taxon>
        <taxon>Hologalegina</taxon>
        <taxon>IRL clade</taxon>
        <taxon>Trifolieae</taxon>
        <taxon>Trifolium</taxon>
    </lineage>
</organism>
<dbReference type="Gene3D" id="1.20.1270.10">
    <property type="match status" value="1"/>
</dbReference>
<keyword evidence="2" id="KW-0067">ATP-binding</keyword>
<evidence type="ECO:0000313" key="5">
    <source>
        <dbReference type="Proteomes" id="UP000236291"/>
    </source>
</evidence>